<dbReference type="KEGG" id="cari:FNU76_20275"/>
<reference evidence="2" key="1">
    <citation type="submission" date="2019-07" db="EMBL/GenBank/DDBJ databases">
        <title>Chitinimonas sp. nov., isolated from Ny-Alesund, arctica soil.</title>
        <authorList>
            <person name="Xu Q."/>
            <person name="Peng F."/>
        </authorList>
    </citation>
    <scope>NUCLEOTIDE SEQUENCE [LARGE SCALE GENOMIC DNA]</scope>
    <source>
        <strain evidence="2">R3-44</strain>
    </source>
</reference>
<dbReference type="OrthoDB" id="6119047at2"/>
<protein>
    <submittedName>
        <fullName evidence="1">DUF3540 domain-containing protein</fullName>
    </submittedName>
</protein>
<keyword evidence="2" id="KW-1185">Reference proteome</keyword>
<accession>A0A516SK24</accession>
<dbReference type="RefSeq" id="WP_144279889.1">
    <property type="nucleotide sequence ID" value="NZ_CP041730.1"/>
</dbReference>
<proteinExistence type="predicted"/>
<dbReference type="EMBL" id="CP041730">
    <property type="protein sequence ID" value="QDQ28506.1"/>
    <property type="molecule type" value="Genomic_DNA"/>
</dbReference>
<evidence type="ECO:0000313" key="2">
    <source>
        <dbReference type="Proteomes" id="UP000317550"/>
    </source>
</evidence>
<dbReference type="InterPro" id="IPR021927">
    <property type="entry name" value="DUF3540"/>
</dbReference>
<gene>
    <name evidence="1" type="ORF">FNU76_20275</name>
</gene>
<name>A0A516SK24_9NEIS</name>
<sequence>MMTATRPHRLPVAPILPILQEAGVALALGEGRLLLDDGGQARQALSCLVRTEPGDRVLWLAGRDGERYVLHVLARPSGSSLHIEPADGGDLTVAAVGLTLQASRQLSMTSLQDAELSAAGGRLTLAGRDVSLNVLESLLSSARNMVGRCENWLMTAKGLGRLHARQTMVTADEDIRADAERISLG</sequence>
<dbReference type="Pfam" id="PF12059">
    <property type="entry name" value="DUF3540"/>
    <property type="match status" value="1"/>
</dbReference>
<evidence type="ECO:0000313" key="1">
    <source>
        <dbReference type="EMBL" id="QDQ28506.1"/>
    </source>
</evidence>
<organism evidence="1 2">
    <name type="scientific">Chitinimonas arctica</name>
    <dbReference type="NCBI Taxonomy" id="2594795"/>
    <lineage>
        <taxon>Bacteria</taxon>
        <taxon>Pseudomonadati</taxon>
        <taxon>Pseudomonadota</taxon>
        <taxon>Betaproteobacteria</taxon>
        <taxon>Neisseriales</taxon>
        <taxon>Chitinibacteraceae</taxon>
        <taxon>Chitinimonas</taxon>
    </lineage>
</organism>
<dbReference type="AlphaFoldDB" id="A0A516SK24"/>
<dbReference type="Proteomes" id="UP000317550">
    <property type="component" value="Chromosome"/>
</dbReference>